<feature type="transmembrane region" description="Helical" evidence="1">
    <location>
        <begin position="117"/>
        <end position="140"/>
    </location>
</feature>
<keyword evidence="1" id="KW-0472">Membrane</keyword>
<gene>
    <name evidence="2" type="ORF">BLA60_22015</name>
</gene>
<evidence type="ECO:0000313" key="3">
    <source>
        <dbReference type="Proteomes" id="UP000185696"/>
    </source>
</evidence>
<feature type="transmembrane region" description="Helical" evidence="1">
    <location>
        <begin position="271"/>
        <end position="289"/>
    </location>
</feature>
<evidence type="ECO:0000256" key="1">
    <source>
        <dbReference type="SAM" id="Phobius"/>
    </source>
</evidence>
<reference evidence="2 3" key="1">
    <citation type="submission" date="2016-12" db="EMBL/GenBank/DDBJ databases">
        <title>The draft genome sequence of Actinophytocola xinjiangensis.</title>
        <authorList>
            <person name="Wang W."/>
            <person name="Yuan L."/>
        </authorList>
    </citation>
    <scope>NUCLEOTIDE SEQUENCE [LARGE SCALE GENOMIC DNA]</scope>
    <source>
        <strain evidence="2 3">CGMCC 4.4663</strain>
    </source>
</reference>
<keyword evidence="3" id="KW-1185">Reference proteome</keyword>
<feature type="transmembrane region" description="Helical" evidence="1">
    <location>
        <begin position="66"/>
        <end position="87"/>
    </location>
</feature>
<name>A0A7Z1AX45_9PSEU</name>
<sequence length="349" mass="33793">MDLLAGGVVATVGAGLFAGLAPAAGLAGPWLPAALVAAAGLGLLVVLSTSDSPLETARLPVRRLVFGLRTLGRLAAAVAVAGTAGAYLTPGSAGGAVALAAVVTVLAVLLPRPPALVVRVAAAVVLVTLALVALACFAIEPVAPAVAVSDGGNVLGVVAAAGLLTVAFLGVAPVPRGARVVDVELPGPNGGTARNSPVGGAPDDSPLDLGVGRAALRAWRWGVLAVFAVVLVASLAVTAGVLRQLGAARLALSPAPVVDALAAADASAVEPLVLVGVAVATGFVLWGIFRGLVVLGRGIPAPRATVAAGVVTAMGAVLVAPATALVAAAVLLLGDAALHLIAVRHQRLR</sequence>
<feature type="transmembrane region" description="Helical" evidence="1">
    <location>
        <begin position="93"/>
        <end position="110"/>
    </location>
</feature>
<keyword evidence="1" id="KW-0812">Transmembrane</keyword>
<keyword evidence="1" id="KW-1133">Transmembrane helix</keyword>
<protein>
    <recommendedName>
        <fullName evidence="4">APA family basic amino acid/polyamine antiporter</fullName>
    </recommendedName>
</protein>
<proteinExistence type="predicted"/>
<feature type="transmembrane region" description="Helical" evidence="1">
    <location>
        <begin position="152"/>
        <end position="172"/>
    </location>
</feature>
<evidence type="ECO:0008006" key="4">
    <source>
        <dbReference type="Google" id="ProtNLM"/>
    </source>
</evidence>
<dbReference type="Proteomes" id="UP000185696">
    <property type="component" value="Unassembled WGS sequence"/>
</dbReference>
<feature type="transmembrane region" description="Helical" evidence="1">
    <location>
        <begin position="33"/>
        <end position="54"/>
    </location>
</feature>
<organism evidence="2 3">
    <name type="scientific">Actinophytocola xinjiangensis</name>
    <dbReference type="NCBI Taxonomy" id="485602"/>
    <lineage>
        <taxon>Bacteria</taxon>
        <taxon>Bacillati</taxon>
        <taxon>Actinomycetota</taxon>
        <taxon>Actinomycetes</taxon>
        <taxon>Pseudonocardiales</taxon>
        <taxon>Pseudonocardiaceae</taxon>
    </lineage>
</organism>
<dbReference type="AlphaFoldDB" id="A0A7Z1AX45"/>
<dbReference type="EMBL" id="MSIF01000011">
    <property type="protein sequence ID" value="OLF08697.1"/>
    <property type="molecule type" value="Genomic_DNA"/>
</dbReference>
<evidence type="ECO:0000313" key="2">
    <source>
        <dbReference type="EMBL" id="OLF08697.1"/>
    </source>
</evidence>
<feature type="transmembrane region" description="Helical" evidence="1">
    <location>
        <begin position="301"/>
        <end position="319"/>
    </location>
</feature>
<comment type="caution">
    <text evidence="2">The sequence shown here is derived from an EMBL/GenBank/DDBJ whole genome shotgun (WGS) entry which is preliminary data.</text>
</comment>
<feature type="transmembrane region" description="Helical" evidence="1">
    <location>
        <begin position="221"/>
        <end position="242"/>
    </location>
</feature>
<accession>A0A7Z1AX45</accession>